<sequence length="92" mass="8952">MQSLKVLVALAVATFTLAGPAGPGIDPNTPHPIPLDGIPCRKTVGTSCLVGAPGLYCCNDGSVCVMDPDGGSMNGYDVGTCTAMAAGGGGAK</sequence>
<name>A0A0H2S950_9AGAM</name>
<feature type="chain" id="PRO_5005202132" evidence="1">
    <location>
        <begin position="19"/>
        <end position="92"/>
    </location>
</feature>
<keyword evidence="3" id="KW-1185">Reference proteome</keyword>
<accession>A0A0H2S950</accession>
<evidence type="ECO:0000313" key="3">
    <source>
        <dbReference type="Proteomes" id="UP000053477"/>
    </source>
</evidence>
<dbReference type="InParanoid" id="A0A0H2S950"/>
<proteinExistence type="predicted"/>
<evidence type="ECO:0000313" key="2">
    <source>
        <dbReference type="EMBL" id="KLO13371.1"/>
    </source>
</evidence>
<dbReference type="Proteomes" id="UP000053477">
    <property type="component" value="Unassembled WGS sequence"/>
</dbReference>
<protein>
    <submittedName>
        <fullName evidence="2">Uncharacterized protein</fullName>
    </submittedName>
</protein>
<gene>
    <name evidence="2" type="ORF">SCHPADRAFT_940402</name>
</gene>
<evidence type="ECO:0000256" key="1">
    <source>
        <dbReference type="SAM" id="SignalP"/>
    </source>
</evidence>
<feature type="signal peptide" evidence="1">
    <location>
        <begin position="1"/>
        <end position="18"/>
    </location>
</feature>
<dbReference type="EMBL" id="KQ085960">
    <property type="protein sequence ID" value="KLO13371.1"/>
    <property type="molecule type" value="Genomic_DNA"/>
</dbReference>
<reference evidence="2 3" key="1">
    <citation type="submission" date="2015-04" db="EMBL/GenBank/DDBJ databases">
        <title>Complete genome sequence of Schizopora paradoxa KUC8140, a cosmopolitan wood degrader in East Asia.</title>
        <authorList>
            <consortium name="DOE Joint Genome Institute"/>
            <person name="Min B."/>
            <person name="Park H."/>
            <person name="Jang Y."/>
            <person name="Kim J.-J."/>
            <person name="Kim K.H."/>
            <person name="Pangilinan J."/>
            <person name="Lipzen A."/>
            <person name="Riley R."/>
            <person name="Grigoriev I.V."/>
            <person name="Spatafora J.W."/>
            <person name="Choi I.-G."/>
        </authorList>
    </citation>
    <scope>NUCLEOTIDE SEQUENCE [LARGE SCALE GENOMIC DNA]</scope>
    <source>
        <strain evidence="2 3">KUC8140</strain>
    </source>
</reference>
<dbReference type="AlphaFoldDB" id="A0A0H2S950"/>
<organism evidence="2 3">
    <name type="scientific">Schizopora paradoxa</name>
    <dbReference type="NCBI Taxonomy" id="27342"/>
    <lineage>
        <taxon>Eukaryota</taxon>
        <taxon>Fungi</taxon>
        <taxon>Dikarya</taxon>
        <taxon>Basidiomycota</taxon>
        <taxon>Agaricomycotina</taxon>
        <taxon>Agaricomycetes</taxon>
        <taxon>Hymenochaetales</taxon>
        <taxon>Schizoporaceae</taxon>
        <taxon>Schizopora</taxon>
    </lineage>
</organism>
<keyword evidence="1" id="KW-0732">Signal</keyword>